<gene>
    <name evidence="2" type="ORF">MNOR_LOCUS30415</name>
</gene>
<dbReference type="EMBL" id="CAXKWB010037091">
    <property type="protein sequence ID" value="CAL4149340.1"/>
    <property type="molecule type" value="Genomic_DNA"/>
</dbReference>
<dbReference type="AlphaFoldDB" id="A0AAV2S205"/>
<evidence type="ECO:0000256" key="1">
    <source>
        <dbReference type="SAM" id="MobiDB-lite"/>
    </source>
</evidence>
<keyword evidence="3" id="KW-1185">Reference proteome</keyword>
<accession>A0AAV2S205</accession>
<comment type="caution">
    <text evidence="2">The sequence shown here is derived from an EMBL/GenBank/DDBJ whole genome shotgun (WGS) entry which is preliminary data.</text>
</comment>
<protein>
    <submittedName>
        <fullName evidence="2">Uncharacterized protein</fullName>
    </submittedName>
</protein>
<proteinExistence type="predicted"/>
<name>A0AAV2S205_MEGNR</name>
<feature type="non-terminal residue" evidence="2">
    <location>
        <position position="1"/>
    </location>
</feature>
<reference evidence="2 3" key="1">
    <citation type="submission" date="2024-05" db="EMBL/GenBank/DDBJ databases">
        <authorList>
            <person name="Wallberg A."/>
        </authorList>
    </citation>
    <scope>NUCLEOTIDE SEQUENCE [LARGE SCALE GENOMIC DNA]</scope>
</reference>
<feature type="compositionally biased region" description="Basic and acidic residues" evidence="1">
    <location>
        <begin position="69"/>
        <end position="82"/>
    </location>
</feature>
<evidence type="ECO:0000313" key="3">
    <source>
        <dbReference type="Proteomes" id="UP001497623"/>
    </source>
</evidence>
<dbReference type="Proteomes" id="UP001497623">
    <property type="component" value="Unassembled WGS sequence"/>
</dbReference>
<feature type="region of interest" description="Disordered" evidence="1">
    <location>
        <begin position="66"/>
        <end position="92"/>
    </location>
</feature>
<sequence>GLTLELKLLRALKLSACLSLGSHLYLGSSLMHNSWHAACDERKAAELCCSTLRMPRPPILLERLANNHSESEKELHKNDSKQSRTALSKQRRAAECFWWGTTRKE</sequence>
<evidence type="ECO:0000313" key="2">
    <source>
        <dbReference type="EMBL" id="CAL4149340.1"/>
    </source>
</evidence>
<organism evidence="2 3">
    <name type="scientific">Meganyctiphanes norvegica</name>
    <name type="common">Northern krill</name>
    <name type="synonym">Thysanopoda norvegica</name>
    <dbReference type="NCBI Taxonomy" id="48144"/>
    <lineage>
        <taxon>Eukaryota</taxon>
        <taxon>Metazoa</taxon>
        <taxon>Ecdysozoa</taxon>
        <taxon>Arthropoda</taxon>
        <taxon>Crustacea</taxon>
        <taxon>Multicrustacea</taxon>
        <taxon>Malacostraca</taxon>
        <taxon>Eumalacostraca</taxon>
        <taxon>Eucarida</taxon>
        <taxon>Euphausiacea</taxon>
        <taxon>Euphausiidae</taxon>
        <taxon>Meganyctiphanes</taxon>
    </lineage>
</organism>